<evidence type="ECO:0000256" key="1">
    <source>
        <dbReference type="SAM" id="Phobius"/>
    </source>
</evidence>
<feature type="transmembrane region" description="Helical" evidence="1">
    <location>
        <begin position="95"/>
        <end position="113"/>
    </location>
</feature>
<dbReference type="Proteomes" id="UP001185728">
    <property type="component" value="Unassembled WGS sequence"/>
</dbReference>
<accession>A0AAP5T813</accession>
<keyword evidence="1" id="KW-0472">Membrane</keyword>
<keyword evidence="1" id="KW-1133">Transmembrane helix</keyword>
<feature type="transmembrane region" description="Helical" evidence="1">
    <location>
        <begin position="17"/>
        <end position="40"/>
    </location>
</feature>
<dbReference type="AlphaFoldDB" id="A0AAP5T813"/>
<sequence length="246" mass="26113">MLNLCAPERTVRRNTHLALVLTAIAGILNSVGFVAVATYTSHMTGIVASMADAAVLHAPGLVGTGLLALAMFILGAVVCALVFNWGRVNGLRSRYANILLLEGVGMLVFGLLAEHVRDAHRPLVVVAVLCFTMGLQNALITRIGAWPIRTTHVTGMVTDIGVELGKILYRNAPAAAAPVVGEPRRVGLLALLVALFFLGGVAGAAGYLWLGFEVVIPVAGVLLLIAHRPLIQDLQDAWLTRRPRRP</sequence>
<dbReference type="Pfam" id="PF06912">
    <property type="entry name" value="DUF1275"/>
    <property type="match status" value="1"/>
</dbReference>
<protein>
    <submittedName>
        <fullName evidence="2">YoaK family protein</fullName>
    </submittedName>
</protein>
<gene>
    <name evidence="2" type="ORF">R4064_06435</name>
</gene>
<feature type="transmembrane region" description="Helical" evidence="1">
    <location>
        <begin position="60"/>
        <end position="83"/>
    </location>
</feature>
<dbReference type="EMBL" id="JAWLUK010000009">
    <property type="protein sequence ID" value="MDV7177280.1"/>
    <property type="molecule type" value="Genomic_DNA"/>
</dbReference>
<dbReference type="PANTHER" id="PTHR37314:SF4">
    <property type="entry name" value="UPF0700 TRANSMEMBRANE PROTEIN YOAK"/>
    <property type="match status" value="1"/>
</dbReference>
<organism evidence="2 3">
    <name type="scientific">Micrococcus yunnanensis</name>
    <dbReference type="NCBI Taxonomy" id="566027"/>
    <lineage>
        <taxon>Bacteria</taxon>
        <taxon>Bacillati</taxon>
        <taxon>Actinomycetota</taxon>
        <taxon>Actinomycetes</taxon>
        <taxon>Micrococcales</taxon>
        <taxon>Micrococcaceae</taxon>
        <taxon>Micrococcus</taxon>
    </lineage>
</organism>
<dbReference type="RefSeq" id="WP_036383960.1">
    <property type="nucleotide sequence ID" value="NZ_CP125290.1"/>
</dbReference>
<keyword evidence="1" id="KW-0812">Transmembrane</keyword>
<evidence type="ECO:0000313" key="3">
    <source>
        <dbReference type="Proteomes" id="UP001185728"/>
    </source>
</evidence>
<proteinExistence type="predicted"/>
<feature type="transmembrane region" description="Helical" evidence="1">
    <location>
        <begin position="186"/>
        <end position="208"/>
    </location>
</feature>
<comment type="caution">
    <text evidence="2">The sequence shown here is derived from an EMBL/GenBank/DDBJ whole genome shotgun (WGS) entry which is preliminary data.</text>
</comment>
<reference evidence="2" key="1">
    <citation type="submission" date="2023-10" db="EMBL/GenBank/DDBJ databases">
        <title>Development of a sustainable strategy for remediation of hydrocarbon-contaminated territories based on the waste exchange concept.</title>
        <authorList>
            <person name="Krivoruchko A."/>
        </authorList>
    </citation>
    <scope>NUCLEOTIDE SEQUENCE</scope>
    <source>
        <strain evidence="2">IEGM 1325</strain>
    </source>
</reference>
<feature type="transmembrane region" description="Helical" evidence="1">
    <location>
        <begin position="119"/>
        <end position="140"/>
    </location>
</feature>
<feature type="transmembrane region" description="Helical" evidence="1">
    <location>
        <begin position="214"/>
        <end position="231"/>
    </location>
</feature>
<dbReference type="InterPro" id="IPR010699">
    <property type="entry name" value="DUF1275"/>
</dbReference>
<name>A0AAP5T813_9MICC</name>
<dbReference type="PANTHER" id="PTHR37314">
    <property type="entry name" value="SLR0142 PROTEIN"/>
    <property type="match status" value="1"/>
</dbReference>
<evidence type="ECO:0000313" key="2">
    <source>
        <dbReference type="EMBL" id="MDV7177280.1"/>
    </source>
</evidence>